<feature type="non-terminal residue" evidence="2">
    <location>
        <position position="69"/>
    </location>
</feature>
<feature type="domain" description="Arm DNA-binding" evidence="1">
    <location>
        <begin position="18"/>
        <end position="56"/>
    </location>
</feature>
<reference evidence="2" key="1">
    <citation type="submission" date="2019-03" db="EMBL/GenBank/DDBJ databases">
        <title>Single cell metagenomics reveals metabolic interactions within the superorganism composed of flagellate Streblomastix strix and complex community of Bacteroidetes bacteria on its surface.</title>
        <authorList>
            <person name="Treitli S.C."/>
            <person name="Kolisko M."/>
            <person name="Husnik F."/>
            <person name="Keeling P."/>
            <person name="Hampl V."/>
        </authorList>
    </citation>
    <scope>NUCLEOTIDE SEQUENCE</scope>
    <source>
        <strain evidence="2">STM</strain>
    </source>
</reference>
<dbReference type="EMBL" id="SNRY01001980">
    <property type="protein sequence ID" value="KAA6327510.1"/>
    <property type="molecule type" value="Genomic_DNA"/>
</dbReference>
<accession>A0A5J4R2G3</accession>
<name>A0A5J4R2G3_9ZZZZ</name>
<comment type="caution">
    <text evidence="2">The sequence shown here is derived from an EMBL/GenBank/DDBJ whole genome shotgun (WGS) entry which is preliminary data.</text>
</comment>
<dbReference type="AlphaFoldDB" id="A0A5J4R2G3"/>
<protein>
    <recommendedName>
        <fullName evidence="1">Arm DNA-binding domain-containing protein</fullName>
    </recommendedName>
</protein>
<dbReference type="InterPro" id="IPR035386">
    <property type="entry name" value="Arm-DNA-bind_5"/>
</dbReference>
<evidence type="ECO:0000259" key="1">
    <source>
        <dbReference type="Pfam" id="PF17293"/>
    </source>
</evidence>
<gene>
    <name evidence="2" type="ORF">EZS27_023513</name>
</gene>
<evidence type="ECO:0000313" key="2">
    <source>
        <dbReference type="EMBL" id="KAA6327510.1"/>
    </source>
</evidence>
<proteinExistence type="predicted"/>
<sequence>MFNYSNNGITVASVLDNRRAIIDGLFPIKIRVTYRRVRKYYSTGKNLSEEDWLKLPNTKSKTQIAIRTD</sequence>
<dbReference type="Pfam" id="PF17293">
    <property type="entry name" value="Arm-DNA-bind_5"/>
    <property type="match status" value="1"/>
</dbReference>
<organism evidence="2">
    <name type="scientific">termite gut metagenome</name>
    <dbReference type="NCBI Taxonomy" id="433724"/>
    <lineage>
        <taxon>unclassified sequences</taxon>
        <taxon>metagenomes</taxon>
        <taxon>organismal metagenomes</taxon>
    </lineage>
</organism>